<name>A0A812EWE0_ACAPH</name>
<accession>A0A812EWE0</accession>
<gene>
    <name evidence="2" type="ORF">SPHA_80617</name>
</gene>
<keyword evidence="1" id="KW-0472">Membrane</keyword>
<keyword evidence="1" id="KW-1133">Transmembrane helix</keyword>
<feature type="transmembrane region" description="Helical" evidence="1">
    <location>
        <begin position="199"/>
        <end position="216"/>
    </location>
</feature>
<keyword evidence="3" id="KW-1185">Reference proteome</keyword>
<protein>
    <submittedName>
        <fullName evidence="2">Uncharacterized protein</fullName>
    </submittedName>
</protein>
<dbReference type="AlphaFoldDB" id="A0A812EWE0"/>
<dbReference type="EMBL" id="CAHIKZ030005604">
    <property type="protein sequence ID" value="CAE1331412.1"/>
    <property type="molecule type" value="Genomic_DNA"/>
</dbReference>
<feature type="transmembrane region" description="Helical" evidence="1">
    <location>
        <begin position="94"/>
        <end position="121"/>
    </location>
</feature>
<sequence>MYRPSFSNFLSLFYFFCLPTLSPPLFLSFFFHVSPFSLSFEPCFSFTPHFVSLFFLTINASDFLSSSFLPPSVLLSFIFLTLNLPSLFISLSDFFSFSVILFSLFFSFLSFSNCFFIFLYLSLSLALFPFIPHFFITFDLFLFLYVLKFHSLFISLFLCISLCTYLFFFFSLSLFLLFFCCISFSLFIDPFSLTLCNSLLFLYISSFLSFFLPICIF</sequence>
<organism evidence="2 3">
    <name type="scientific">Acanthosepion pharaonis</name>
    <name type="common">Pharaoh cuttlefish</name>
    <name type="synonym">Sepia pharaonis</name>
    <dbReference type="NCBI Taxonomy" id="158019"/>
    <lineage>
        <taxon>Eukaryota</taxon>
        <taxon>Metazoa</taxon>
        <taxon>Spiralia</taxon>
        <taxon>Lophotrochozoa</taxon>
        <taxon>Mollusca</taxon>
        <taxon>Cephalopoda</taxon>
        <taxon>Coleoidea</taxon>
        <taxon>Decapodiformes</taxon>
        <taxon>Sepiida</taxon>
        <taxon>Sepiina</taxon>
        <taxon>Sepiidae</taxon>
        <taxon>Acanthosepion</taxon>
    </lineage>
</organism>
<keyword evidence="1" id="KW-0812">Transmembrane</keyword>
<evidence type="ECO:0000313" key="3">
    <source>
        <dbReference type="Proteomes" id="UP000597762"/>
    </source>
</evidence>
<reference evidence="2" key="1">
    <citation type="submission" date="2021-01" db="EMBL/GenBank/DDBJ databases">
        <authorList>
            <person name="Li R."/>
            <person name="Bekaert M."/>
        </authorList>
    </citation>
    <scope>NUCLEOTIDE SEQUENCE</scope>
    <source>
        <strain evidence="2">Farmed</strain>
    </source>
</reference>
<feature type="transmembrane region" description="Helical" evidence="1">
    <location>
        <begin position="63"/>
        <end position="82"/>
    </location>
</feature>
<comment type="caution">
    <text evidence="2">The sequence shown here is derived from an EMBL/GenBank/DDBJ whole genome shotgun (WGS) entry which is preliminary data.</text>
</comment>
<evidence type="ECO:0000313" key="2">
    <source>
        <dbReference type="EMBL" id="CAE1331412.1"/>
    </source>
</evidence>
<evidence type="ECO:0000256" key="1">
    <source>
        <dbReference type="SAM" id="Phobius"/>
    </source>
</evidence>
<feature type="transmembrane region" description="Helical" evidence="1">
    <location>
        <begin position="127"/>
        <end position="147"/>
    </location>
</feature>
<proteinExistence type="predicted"/>
<feature type="transmembrane region" description="Helical" evidence="1">
    <location>
        <begin position="154"/>
        <end position="187"/>
    </location>
</feature>
<dbReference type="Proteomes" id="UP000597762">
    <property type="component" value="Unassembled WGS sequence"/>
</dbReference>